<name>A0ABU2HZZ9_9RHOB</name>
<dbReference type="InterPro" id="IPR036390">
    <property type="entry name" value="WH_DNA-bd_sf"/>
</dbReference>
<comment type="caution">
    <text evidence="2">The sequence shown here is derived from an EMBL/GenBank/DDBJ whole genome shotgun (WGS) entry which is preliminary data.</text>
</comment>
<evidence type="ECO:0000313" key="3">
    <source>
        <dbReference type="Proteomes" id="UP001269144"/>
    </source>
</evidence>
<dbReference type="SUPFAM" id="SSF46785">
    <property type="entry name" value="Winged helix' DNA-binding domain"/>
    <property type="match status" value="1"/>
</dbReference>
<evidence type="ECO:0008006" key="4">
    <source>
        <dbReference type="Google" id="ProtNLM"/>
    </source>
</evidence>
<dbReference type="EMBL" id="JAVQLW010000004">
    <property type="protein sequence ID" value="MDS9469864.1"/>
    <property type="molecule type" value="Genomic_DNA"/>
</dbReference>
<dbReference type="Gene3D" id="1.10.10.10">
    <property type="entry name" value="Winged helix-like DNA-binding domain superfamily/Winged helix DNA-binding domain"/>
    <property type="match status" value="1"/>
</dbReference>
<accession>A0ABU2HZZ9</accession>
<keyword evidence="3" id="KW-1185">Reference proteome</keyword>
<protein>
    <recommendedName>
        <fullName evidence="4">Transcriptional regulator</fullName>
    </recommendedName>
</protein>
<proteinExistence type="predicted"/>
<evidence type="ECO:0000313" key="2">
    <source>
        <dbReference type="EMBL" id="MDS9469864.1"/>
    </source>
</evidence>
<feature type="region of interest" description="Disordered" evidence="1">
    <location>
        <begin position="67"/>
        <end position="93"/>
    </location>
</feature>
<organism evidence="2 3">
    <name type="scientific">Paracoccus aurantius</name>
    <dbReference type="NCBI Taxonomy" id="3073814"/>
    <lineage>
        <taxon>Bacteria</taxon>
        <taxon>Pseudomonadati</taxon>
        <taxon>Pseudomonadota</taxon>
        <taxon>Alphaproteobacteria</taxon>
        <taxon>Rhodobacterales</taxon>
        <taxon>Paracoccaceae</taxon>
        <taxon>Paracoccus</taxon>
    </lineage>
</organism>
<sequence length="147" mass="15875">MIHAGNHPHHDGVARDGRAAVLITPACENANLAFSLSANRLVENIRFVHPRTELTAVNIPIAIAEDETGRDPAVPPAAGQEDRLTSKSNRNSNHYIKRGSRVSLVLHAVLHMVQQNGPMTSKALAQCLGTNPVVVRRRMGLLRDAGS</sequence>
<gene>
    <name evidence="2" type="ORF">RGQ15_20105</name>
</gene>
<dbReference type="InterPro" id="IPR036388">
    <property type="entry name" value="WH-like_DNA-bd_sf"/>
</dbReference>
<reference evidence="3" key="1">
    <citation type="submission" date="2023-07" db="EMBL/GenBank/DDBJ databases">
        <title>Paracoccus sp. MBLB3053 whole genome sequence.</title>
        <authorList>
            <person name="Hwang C.Y."/>
            <person name="Cho E.-S."/>
            <person name="Seo M.-J."/>
        </authorList>
    </citation>
    <scope>NUCLEOTIDE SEQUENCE [LARGE SCALE GENOMIC DNA]</scope>
    <source>
        <strain evidence="3">MBLB3053</strain>
    </source>
</reference>
<evidence type="ECO:0000256" key="1">
    <source>
        <dbReference type="SAM" id="MobiDB-lite"/>
    </source>
</evidence>
<dbReference type="RefSeq" id="WP_311162619.1">
    <property type="nucleotide sequence ID" value="NZ_JAVQLW010000004.1"/>
</dbReference>
<dbReference type="Proteomes" id="UP001269144">
    <property type="component" value="Unassembled WGS sequence"/>
</dbReference>